<proteinExistence type="predicted"/>
<evidence type="ECO:0000313" key="5">
    <source>
        <dbReference type="Proteomes" id="UP001152320"/>
    </source>
</evidence>
<feature type="domain" description="GH3 C-terminal" evidence="3">
    <location>
        <begin position="524"/>
        <end position="629"/>
    </location>
</feature>
<dbReference type="InterPro" id="IPR004993">
    <property type="entry name" value="GH3"/>
</dbReference>
<dbReference type="GO" id="GO:0016881">
    <property type="term" value="F:acid-amino acid ligase activity"/>
    <property type="evidence" value="ECO:0007669"/>
    <property type="project" value="TreeGrafter"/>
</dbReference>
<dbReference type="InterPro" id="IPR055377">
    <property type="entry name" value="GH3_M"/>
</dbReference>
<gene>
    <name evidence="4" type="ORF">HOLleu_16114</name>
</gene>
<dbReference type="AlphaFoldDB" id="A0A9Q1C4P5"/>
<accession>A0A9Q1C4P5</accession>
<dbReference type="Pfam" id="PF23571">
    <property type="entry name" value="GH3_M"/>
    <property type="match status" value="1"/>
</dbReference>
<keyword evidence="1" id="KW-0812">Transmembrane</keyword>
<dbReference type="Proteomes" id="UP001152320">
    <property type="component" value="Chromosome 7"/>
</dbReference>
<name>A0A9Q1C4P5_HOLLE</name>
<feature type="domain" description="GH3 middle" evidence="2">
    <location>
        <begin position="417"/>
        <end position="483"/>
    </location>
</feature>
<evidence type="ECO:0000313" key="4">
    <source>
        <dbReference type="EMBL" id="KAJ8038636.1"/>
    </source>
</evidence>
<protein>
    <submittedName>
        <fullName evidence="4">Indole-3-acetic acid-amido synthetase GH3.8</fullName>
    </submittedName>
</protein>
<evidence type="ECO:0000256" key="1">
    <source>
        <dbReference type="SAM" id="Phobius"/>
    </source>
</evidence>
<dbReference type="PANTHER" id="PTHR31901">
    <property type="entry name" value="GH3 DOMAIN-CONTAINING PROTEIN"/>
    <property type="match status" value="1"/>
</dbReference>
<sequence length="645" mass="73281">MESKFAVSSSALFSVASVLAYFSWMVWLEIPTWSQVLLSIALGFSAFFVSLLGLVFLYISFQRTPPSLPMASVFRFFLVSSTGKFVGNKKARKYYQDCRQVRMAQEQLLKDIIAKNKDTEYGRNFQLQKICCLNDLREKHPTTKFEHYKSYVQRIAKGERSVMSNGNVTRLVLTSGTTGQGKWIPTDINRRYPFFSMIRVILSHHFPNVQQMDRQLRIHINGSLKKSEGGITIGPVLALEPAVTKFMLAHPTPPDGFLITTVREAFYVHLLFGLADNGLASFSCPFSSTIQDVCRFLENNWRKLADDLAHGTLNPDLQLPVEIRNSLTQALGPGDPHRAEEVRRECMKGSVGLLKRLWPRMEFVAAVDNVGLKDYLIKTECSGLYFVSPLFVCSEGVIGANLHPKNNEVEYSLAISDNVFEFIPEGQMDQANPCTFFADELEVGKNYELLLTQADGFYRYRMGDVIKVTGFHHQCPKVIFLYRTATLLNLVGEKVDQVEVQNSLNAALSLWPELKLANYCVAENSLLTGLNIEEYTGNTEKTMSHYVFFLELQSTNEKMENPDVNILAERIDNYLYENHAFFRNFKDGNFIDTPSVHLVKPGSFEILKDYIVANSTASILQYKLPQKLRTKEMAKVMLENVIQHK</sequence>
<evidence type="ECO:0000259" key="2">
    <source>
        <dbReference type="Pfam" id="PF23571"/>
    </source>
</evidence>
<dbReference type="OrthoDB" id="10004661at2759"/>
<dbReference type="PANTHER" id="PTHR31901:SF9">
    <property type="entry name" value="GH3 DOMAIN-CONTAINING PROTEIN"/>
    <property type="match status" value="1"/>
</dbReference>
<dbReference type="InterPro" id="IPR055378">
    <property type="entry name" value="GH3_C"/>
</dbReference>
<keyword evidence="1" id="KW-0472">Membrane</keyword>
<dbReference type="Pfam" id="PF23572">
    <property type="entry name" value="GH3_C"/>
    <property type="match status" value="1"/>
</dbReference>
<keyword evidence="5" id="KW-1185">Reference proteome</keyword>
<dbReference type="EMBL" id="JAIZAY010000007">
    <property type="protein sequence ID" value="KAJ8038636.1"/>
    <property type="molecule type" value="Genomic_DNA"/>
</dbReference>
<keyword evidence="1" id="KW-1133">Transmembrane helix</keyword>
<comment type="caution">
    <text evidence="4">The sequence shown here is derived from an EMBL/GenBank/DDBJ whole genome shotgun (WGS) entry which is preliminary data.</text>
</comment>
<feature type="transmembrane region" description="Helical" evidence="1">
    <location>
        <begin position="36"/>
        <end position="61"/>
    </location>
</feature>
<reference evidence="4" key="1">
    <citation type="submission" date="2021-10" db="EMBL/GenBank/DDBJ databases">
        <title>Tropical sea cucumber genome reveals ecological adaptation and Cuvierian tubules defense mechanism.</title>
        <authorList>
            <person name="Chen T."/>
        </authorList>
    </citation>
    <scope>NUCLEOTIDE SEQUENCE</scope>
    <source>
        <strain evidence="4">Nanhai2018</strain>
        <tissue evidence="4">Muscle</tissue>
    </source>
</reference>
<organism evidence="4 5">
    <name type="scientific">Holothuria leucospilota</name>
    <name type="common">Black long sea cucumber</name>
    <name type="synonym">Mertensiothuria leucospilota</name>
    <dbReference type="NCBI Taxonomy" id="206669"/>
    <lineage>
        <taxon>Eukaryota</taxon>
        <taxon>Metazoa</taxon>
        <taxon>Echinodermata</taxon>
        <taxon>Eleutherozoa</taxon>
        <taxon>Echinozoa</taxon>
        <taxon>Holothuroidea</taxon>
        <taxon>Aspidochirotacea</taxon>
        <taxon>Aspidochirotida</taxon>
        <taxon>Holothuriidae</taxon>
        <taxon>Holothuria</taxon>
    </lineage>
</organism>
<dbReference type="Pfam" id="PF03321">
    <property type="entry name" value="GH3"/>
    <property type="match status" value="1"/>
</dbReference>
<evidence type="ECO:0000259" key="3">
    <source>
        <dbReference type="Pfam" id="PF23572"/>
    </source>
</evidence>
<dbReference type="GO" id="GO:0005737">
    <property type="term" value="C:cytoplasm"/>
    <property type="evidence" value="ECO:0007669"/>
    <property type="project" value="TreeGrafter"/>
</dbReference>